<dbReference type="Proteomes" id="UP000318758">
    <property type="component" value="Chromosome"/>
</dbReference>
<evidence type="ECO:0000256" key="4">
    <source>
        <dbReference type="ARBA" id="ARBA00023004"/>
    </source>
</evidence>
<keyword evidence="2" id="KW-0963">Cytoplasm</keyword>
<dbReference type="RefSeq" id="WP_033539108.1">
    <property type="nucleotide sequence ID" value="NZ_CP041153.1"/>
</dbReference>
<dbReference type="EMBL" id="CP041153">
    <property type="protein sequence ID" value="QDF73951.1"/>
    <property type="molecule type" value="Genomic_DNA"/>
</dbReference>
<sequence length="240" mass="27252">MQISEHHMPQTKEHLLASRVGEIVANDFRSAHLFSQFGIDFCCGGGISLERAIKRFDVDEAQLIEALMALGIEGEKQQGLDQLPLSELLDYIEATHHSFVREKAPLLIEYSQKMVRAHGEHYDEIKPFAGWIRALIEDLMPHLMKEEQILFPAIRAMANGEQVNGCFGHIGNPINAMEHEHDQASEIIERLRTLTNDFTPPAHACTTWRICYATLEEFVADLHQHIHVENNILFPKALAI</sequence>
<protein>
    <submittedName>
        <fullName evidence="6">Iron-sulfur cluster repair di-iron protein</fullName>
    </submittedName>
</protein>
<dbReference type="InterPro" id="IPR012312">
    <property type="entry name" value="Hemerythrin-like"/>
</dbReference>
<dbReference type="Pfam" id="PF01814">
    <property type="entry name" value="Hemerythrin"/>
    <property type="match status" value="1"/>
</dbReference>
<evidence type="ECO:0000256" key="2">
    <source>
        <dbReference type="ARBA" id="ARBA00022490"/>
    </source>
</evidence>
<accession>A0ABX5WL64</accession>
<dbReference type="InterPro" id="IPR019903">
    <property type="entry name" value="RIC_family"/>
</dbReference>
<evidence type="ECO:0000256" key="3">
    <source>
        <dbReference type="ARBA" id="ARBA00022723"/>
    </source>
</evidence>
<evidence type="ECO:0000259" key="5">
    <source>
        <dbReference type="Pfam" id="PF01814"/>
    </source>
</evidence>
<proteinExistence type="predicted"/>
<dbReference type="PANTHER" id="PTHR36438">
    <property type="entry name" value="IRON-SULFUR CLUSTER REPAIR PROTEIN YTFE"/>
    <property type="match status" value="1"/>
</dbReference>
<reference evidence="6 7" key="1">
    <citation type="submission" date="2019-06" db="EMBL/GenBank/DDBJ databases">
        <title>Complete genome of Shewanella marisflavi ECSMB14101, a mussel settlement-inducing bacterium isolated from East China Sea.</title>
        <authorList>
            <person name="Yang J."/>
            <person name="Liang X."/>
            <person name="Chang R."/>
            <person name="Peng L."/>
        </authorList>
    </citation>
    <scope>NUCLEOTIDE SEQUENCE [LARGE SCALE GENOMIC DNA]</scope>
    <source>
        <strain evidence="6 7">ECSMB14101</strain>
    </source>
</reference>
<dbReference type="Gene3D" id="1.20.120.520">
    <property type="entry name" value="nmb1532 protein domain like"/>
    <property type="match status" value="1"/>
</dbReference>
<keyword evidence="7" id="KW-1185">Reference proteome</keyword>
<evidence type="ECO:0000256" key="1">
    <source>
        <dbReference type="ARBA" id="ARBA00004496"/>
    </source>
</evidence>
<keyword evidence="4" id="KW-0408">Iron</keyword>
<evidence type="ECO:0000313" key="7">
    <source>
        <dbReference type="Proteomes" id="UP000318758"/>
    </source>
</evidence>
<feature type="domain" description="Hemerythrin-like" evidence="5">
    <location>
        <begin position="95"/>
        <end position="237"/>
    </location>
</feature>
<evidence type="ECO:0000313" key="6">
    <source>
        <dbReference type="EMBL" id="QDF73951.1"/>
    </source>
</evidence>
<comment type="subcellular location">
    <subcellularLocation>
        <location evidence="1">Cytoplasm</location>
    </subcellularLocation>
</comment>
<gene>
    <name evidence="6" type="primary">ric</name>
    <name evidence="6" type="ORF">FGA12_01560</name>
</gene>
<name>A0ABX5WL64_9GAMM</name>
<dbReference type="PANTHER" id="PTHR36438:SF1">
    <property type="entry name" value="IRON-SULFUR CLUSTER REPAIR PROTEIN YTFE"/>
    <property type="match status" value="1"/>
</dbReference>
<dbReference type="NCBIfam" id="TIGR03652">
    <property type="entry name" value="FeS_repair_RIC"/>
    <property type="match status" value="1"/>
</dbReference>
<organism evidence="6 7">
    <name type="scientific">Shewanella marisflavi</name>
    <dbReference type="NCBI Taxonomy" id="260364"/>
    <lineage>
        <taxon>Bacteria</taxon>
        <taxon>Pseudomonadati</taxon>
        <taxon>Pseudomonadota</taxon>
        <taxon>Gammaproteobacteria</taxon>
        <taxon>Alteromonadales</taxon>
        <taxon>Shewanellaceae</taxon>
        <taxon>Shewanella</taxon>
    </lineage>
</organism>
<dbReference type="Pfam" id="PF04405">
    <property type="entry name" value="ScdA_N"/>
    <property type="match status" value="1"/>
</dbReference>
<keyword evidence="3" id="KW-0479">Metal-binding</keyword>